<feature type="compositionally biased region" description="Basic residues" evidence="7">
    <location>
        <begin position="220"/>
        <end position="246"/>
    </location>
</feature>
<keyword evidence="5 8" id="KW-1133">Transmembrane helix</keyword>
<dbReference type="Proteomes" id="UP001243212">
    <property type="component" value="Unassembled WGS sequence"/>
</dbReference>
<feature type="domain" description="Glycine transporter" evidence="9">
    <location>
        <begin position="95"/>
        <end position="169"/>
    </location>
</feature>
<evidence type="ECO:0000313" key="10">
    <source>
        <dbReference type="EMBL" id="MDP9806941.1"/>
    </source>
</evidence>
<gene>
    <name evidence="10" type="ORF">J2S70_001523</name>
</gene>
<name>A0ABT9NHR4_9ACTO</name>
<evidence type="ECO:0000256" key="3">
    <source>
        <dbReference type="ARBA" id="ARBA00022475"/>
    </source>
</evidence>
<feature type="transmembrane region" description="Helical" evidence="8">
    <location>
        <begin position="6"/>
        <end position="26"/>
    </location>
</feature>
<feature type="transmembrane region" description="Helical" evidence="8">
    <location>
        <begin position="148"/>
        <end position="168"/>
    </location>
</feature>
<comment type="subcellular location">
    <subcellularLocation>
        <location evidence="1">Cell membrane</location>
        <topology evidence="1">Multi-pass membrane protein</topology>
    </subcellularLocation>
</comment>
<keyword evidence="4 8" id="KW-0812">Transmembrane</keyword>
<evidence type="ECO:0000256" key="5">
    <source>
        <dbReference type="ARBA" id="ARBA00022989"/>
    </source>
</evidence>
<dbReference type="PANTHER" id="PTHR30506:SF3">
    <property type="entry name" value="UPF0126 INNER MEMBRANE PROTEIN YADS-RELATED"/>
    <property type="match status" value="1"/>
</dbReference>
<feature type="domain" description="Glycine transporter" evidence="9">
    <location>
        <begin position="9"/>
        <end position="82"/>
    </location>
</feature>
<proteinExistence type="inferred from homology"/>
<comment type="similarity">
    <text evidence="2">Belongs to the UPF0126 family.</text>
</comment>
<comment type="caution">
    <text evidence="10">The sequence shown here is derived from an EMBL/GenBank/DDBJ whole genome shotgun (WGS) entry which is preliminary data.</text>
</comment>
<protein>
    <submittedName>
        <fullName evidence="10">Membrane protein YeiH</fullName>
    </submittedName>
</protein>
<dbReference type="Pfam" id="PF03458">
    <property type="entry name" value="Gly_transporter"/>
    <property type="match status" value="2"/>
</dbReference>
<keyword evidence="11" id="KW-1185">Reference proteome</keyword>
<feature type="transmembrane region" description="Helical" evidence="8">
    <location>
        <begin position="57"/>
        <end position="81"/>
    </location>
</feature>
<feature type="region of interest" description="Disordered" evidence="7">
    <location>
        <begin position="215"/>
        <end position="246"/>
    </location>
</feature>
<accession>A0ABT9NHR4</accession>
<evidence type="ECO:0000256" key="7">
    <source>
        <dbReference type="SAM" id="MobiDB-lite"/>
    </source>
</evidence>
<dbReference type="EMBL" id="JAUSQX010000001">
    <property type="protein sequence ID" value="MDP9806941.1"/>
    <property type="molecule type" value="Genomic_DNA"/>
</dbReference>
<sequence>MEPDVLFRVVDVAGVIAYGVIGASFARALNYDIIGYMVLGVLTALGGGMIRDSLLGIGFPVALTDPWYLSGALGASLFAYLIPMDGPWARRGLLLADVLALGCWSATGASKGLAAGLAPIPSMFLGVITATAGGMLRDVVIGRRPAIFGSNPMYATFAIIASAIMVIFQRNGMYERGMALSILVCLVFGLAAQKFHWVLPSRPVNIIETSTRQLKEQGRRMRTNVKRTRSQRANREKRRKRRGLDK</sequence>
<evidence type="ECO:0000256" key="8">
    <source>
        <dbReference type="SAM" id="Phobius"/>
    </source>
</evidence>
<organism evidence="10 11">
    <name type="scientific">Trueperella bonasi</name>
    <dbReference type="NCBI Taxonomy" id="312286"/>
    <lineage>
        <taxon>Bacteria</taxon>
        <taxon>Bacillati</taxon>
        <taxon>Actinomycetota</taxon>
        <taxon>Actinomycetes</taxon>
        <taxon>Actinomycetales</taxon>
        <taxon>Actinomycetaceae</taxon>
        <taxon>Trueperella</taxon>
    </lineage>
</organism>
<reference evidence="10 11" key="1">
    <citation type="submission" date="2023-07" db="EMBL/GenBank/DDBJ databases">
        <title>Sequencing the genomes of 1000 actinobacteria strains.</title>
        <authorList>
            <person name="Klenk H.-P."/>
        </authorList>
    </citation>
    <scope>NUCLEOTIDE SEQUENCE [LARGE SCALE GENOMIC DNA]</scope>
    <source>
        <strain evidence="10 11">DSM 17163</strain>
    </source>
</reference>
<evidence type="ECO:0000256" key="6">
    <source>
        <dbReference type="ARBA" id="ARBA00023136"/>
    </source>
</evidence>
<evidence type="ECO:0000259" key="9">
    <source>
        <dbReference type="Pfam" id="PF03458"/>
    </source>
</evidence>
<evidence type="ECO:0000256" key="2">
    <source>
        <dbReference type="ARBA" id="ARBA00008193"/>
    </source>
</evidence>
<evidence type="ECO:0000256" key="1">
    <source>
        <dbReference type="ARBA" id="ARBA00004651"/>
    </source>
</evidence>
<keyword evidence="6 8" id="KW-0472">Membrane</keyword>
<evidence type="ECO:0000313" key="11">
    <source>
        <dbReference type="Proteomes" id="UP001243212"/>
    </source>
</evidence>
<dbReference type="InterPro" id="IPR005115">
    <property type="entry name" value="Gly_transporter"/>
</dbReference>
<feature type="transmembrane region" description="Helical" evidence="8">
    <location>
        <begin position="174"/>
        <end position="192"/>
    </location>
</feature>
<dbReference type="PANTHER" id="PTHR30506">
    <property type="entry name" value="INNER MEMBRANE PROTEIN"/>
    <property type="match status" value="1"/>
</dbReference>
<feature type="transmembrane region" description="Helical" evidence="8">
    <location>
        <begin position="116"/>
        <end position="136"/>
    </location>
</feature>
<dbReference type="RefSeq" id="WP_307683124.1">
    <property type="nucleotide sequence ID" value="NZ_JAUSQX010000001.1"/>
</dbReference>
<keyword evidence="3" id="KW-1003">Cell membrane</keyword>
<evidence type="ECO:0000256" key="4">
    <source>
        <dbReference type="ARBA" id="ARBA00022692"/>
    </source>
</evidence>
<feature type="transmembrane region" description="Helical" evidence="8">
    <location>
        <begin position="33"/>
        <end position="51"/>
    </location>
</feature>